<evidence type="ECO:0000256" key="2">
    <source>
        <dbReference type="SAM" id="MobiDB-lite"/>
    </source>
</evidence>
<feature type="compositionally biased region" description="Pro residues" evidence="2">
    <location>
        <begin position="296"/>
        <end position="313"/>
    </location>
</feature>
<keyword evidence="1" id="KW-0175">Coiled coil</keyword>
<feature type="compositionally biased region" description="Basic and acidic residues" evidence="2">
    <location>
        <begin position="345"/>
        <end position="360"/>
    </location>
</feature>
<name>A0A8K1CGQ1_PYTOL</name>
<feature type="compositionally biased region" description="Basic residues" evidence="2">
    <location>
        <begin position="1319"/>
        <end position="1330"/>
    </location>
</feature>
<gene>
    <name evidence="4" type="ORF">Poli38472_005104</name>
</gene>
<feature type="transmembrane region" description="Helical" evidence="3">
    <location>
        <begin position="1210"/>
        <end position="1229"/>
    </location>
</feature>
<feature type="compositionally biased region" description="Polar residues" evidence="2">
    <location>
        <begin position="92"/>
        <end position="112"/>
    </location>
</feature>
<feature type="compositionally biased region" description="Acidic residues" evidence="2">
    <location>
        <begin position="203"/>
        <end position="212"/>
    </location>
</feature>
<feature type="region of interest" description="Disordered" evidence="2">
    <location>
        <begin position="411"/>
        <end position="434"/>
    </location>
</feature>
<evidence type="ECO:0000256" key="3">
    <source>
        <dbReference type="SAM" id="Phobius"/>
    </source>
</evidence>
<keyword evidence="3" id="KW-1133">Transmembrane helix</keyword>
<keyword evidence="5" id="KW-1185">Reference proteome</keyword>
<feature type="region of interest" description="Disordered" evidence="2">
    <location>
        <begin position="1259"/>
        <end position="1330"/>
    </location>
</feature>
<feature type="compositionally biased region" description="Low complexity" evidence="2">
    <location>
        <begin position="118"/>
        <end position="150"/>
    </location>
</feature>
<feature type="compositionally biased region" description="Basic and acidic residues" evidence="2">
    <location>
        <begin position="232"/>
        <end position="246"/>
    </location>
</feature>
<feature type="compositionally biased region" description="Low complexity" evidence="2">
    <location>
        <begin position="519"/>
        <end position="528"/>
    </location>
</feature>
<keyword evidence="3" id="KW-0812">Transmembrane</keyword>
<dbReference type="EMBL" id="SPLM01000073">
    <property type="protein sequence ID" value="TMW62486.1"/>
    <property type="molecule type" value="Genomic_DNA"/>
</dbReference>
<feature type="compositionally biased region" description="Acidic residues" evidence="2">
    <location>
        <begin position="588"/>
        <end position="599"/>
    </location>
</feature>
<reference evidence="4" key="1">
    <citation type="submission" date="2019-03" db="EMBL/GenBank/DDBJ databases">
        <title>Long read genome sequence of the mycoparasitic Pythium oligandrum ATCC 38472 isolated from sugarbeet rhizosphere.</title>
        <authorList>
            <person name="Gaulin E."/>
        </authorList>
    </citation>
    <scope>NUCLEOTIDE SEQUENCE</scope>
    <source>
        <strain evidence="4">ATCC 38472_TT</strain>
    </source>
</reference>
<comment type="caution">
    <text evidence="4">The sequence shown here is derived from an EMBL/GenBank/DDBJ whole genome shotgun (WGS) entry which is preliminary data.</text>
</comment>
<feature type="region of interest" description="Disordered" evidence="2">
    <location>
        <begin position="485"/>
        <end position="599"/>
    </location>
</feature>
<feature type="compositionally biased region" description="Basic and acidic residues" evidence="2">
    <location>
        <begin position="507"/>
        <end position="518"/>
    </location>
</feature>
<feature type="compositionally biased region" description="Acidic residues" evidence="2">
    <location>
        <begin position="284"/>
        <end position="293"/>
    </location>
</feature>
<feature type="compositionally biased region" description="Acidic residues" evidence="2">
    <location>
        <begin position="259"/>
        <end position="276"/>
    </location>
</feature>
<sequence>MRLSQVPRTPSASGERDQRKQQLDEWRLKRQEALLQQQQQKTTRPRMASPSVTTSEKQRLLQQRRENMMAPSVKSALGADRQRPSAAPRATVSPQPTTRVPHTSPTTASRTPAKQRIATPTTRAMTRTPASSSSKASSQESTASRSRSPRTPTPPLSSPPSARYQRPLSRSPVRSAPRERRLTQRTPVSRPPPVDIQPPPPPDEPESSEMESFDLHLPLYSDDGRSNASTEDTIHDQLAHGDHGIEEDTLPLHIRDLMETDDDDTKSEEALEEGPDTSEHTEDKQEDEEDELGESPPSPLLPMEPTPDEPPPPEPDHDDSDEVILRLHLKSRDVLTDQSQQFEGENLRSELTEDAFHEGGDSPTEEDSEDKLPLDEPLDELQLEELFAHTAKALGLETGDDVAGATVESEFVDESIEETVHETTDGEPSNEVVEETDTMEEHILLLNKHTRPYSIPVKVNEVGVEPILLLERIETQTKKTVESIRLDEEPKIESERAPLHLAMEEDEKTKEGMSEEHAAAVSEESTVEFGTTPSPSAEEHEDQVGLDSVAETVPFGEETTGESGTLPQAWEDEQTADTSTRPQARSVEDEEQTTESSTDEGFEVSWRLGLFRGVLVSVVCLVVIEILVTGSSIFTAVNTVAHTVWGWIMSVGRSMGMQSLCTGLQSLGSTMGSFFKGTHRTNHEGVIKSDFAESGRSSWLLNVVKGSLMLFKDPIGAAISVFCDMSGLVADIMTSVYFFFAATPPTVDPRIVMNARERLRELEAYQALVQAKLNDLMHTNEAWAVEVIERVKGRRVAQASGTQSIVTETKQIMADAIAETQLSATQQIREYAASLMREYVTGAQSEIREYEQALADEARQELQYQADISRWKLAEAAKVEAEELELARMRVIGKLSEEVSVIEEEIAIAKQEAEADVIADAEQAESQIEEDAQQAIQDLENTVQDHIEDLETVTVESERHVDQIVREQEERLAVAEKHAIDTVVEVIVEEVVNSEKAREAAEAEVETAIEQAKAKLHQRREEAEELVRATLRAEEVLDAKREEVLGELAAEGMDEIKTLNEALMNAVKEVEAIEQASIEALRAGMETAKSQIAAEVVAEAECLLSEAETVASMITEDAEQAEAMLIRAKVAAEGAVEKMAAEEAERLRRDFLKANEDVASVLHDTESKIASIAGLSQDSTPLKELPEPLNYTPVPMLPGIKLYPTDFRNFIAVSAVFASFGALTLYILVTGRHKRATRRRPRRSWLGDSDVPEVVTLLPADGSTEPEPEAIEYSQQDPIDAPSFESEEESTEEEMEEEGSTSSEEAEEEEVEEAPAPRRSLRRRVGHAGW</sequence>
<dbReference type="OrthoDB" id="116280at2759"/>
<feature type="compositionally biased region" description="Basic and acidic residues" evidence="2">
    <location>
        <begin position="485"/>
        <end position="498"/>
    </location>
</feature>
<evidence type="ECO:0000313" key="4">
    <source>
        <dbReference type="EMBL" id="TMW62486.1"/>
    </source>
</evidence>
<feature type="coiled-coil region" evidence="1">
    <location>
        <begin position="892"/>
        <end position="956"/>
    </location>
</feature>
<feature type="compositionally biased region" description="Pro residues" evidence="2">
    <location>
        <begin position="189"/>
        <end position="202"/>
    </location>
</feature>
<protein>
    <submittedName>
        <fullName evidence="4">Uncharacterized protein</fullName>
    </submittedName>
</protein>
<feature type="coiled-coil region" evidence="1">
    <location>
        <begin position="984"/>
        <end position="1076"/>
    </location>
</feature>
<dbReference type="Proteomes" id="UP000794436">
    <property type="component" value="Unassembled WGS sequence"/>
</dbReference>
<keyword evidence="3" id="KW-0472">Membrane</keyword>
<accession>A0A8K1CGQ1</accession>
<proteinExistence type="predicted"/>
<evidence type="ECO:0000256" key="1">
    <source>
        <dbReference type="SAM" id="Coils"/>
    </source>
</evidence>
<organism evidence="4 5">
    <name type="scientific">Pythium oligandrum</name>
    <name type="common">Mycoparasitic fungus</name>
    <dbReference type="NCBI Taxonomy" id="41045"/>
    <lineage>
        <taxon>Eukaryota</taxon>
        <taxon>Sar</taxon>
        <taxon>Stramenopiles</taxon>
        <taxon>Oomycota</taxon>
        <taxon>Peronosporomycetes</taxon>
        <taxon>Pythiales</taxon>
        <taxon>Pythiaceae</taxon>
        <taxon>Pythium</taxon>
    </lineage>
</organism>
<feature type="region of interest" description="Disordered" evidence="2">
    <location>
        <begin position="1"/>
        <end position="372"/>
    </location>
</feature>
<feature type="compositionally biased region" description="Acidic residues" evidence="2">
    <location>
        <begin position="1285"/>
        <end position="1313"/>
    </location>
</feature>
<feature type="compositionally biased region" description="Basic and acidic residues" evidence="2">
    <location>
        <begin position="56"/>
        <end position="67"/>
    </location>
</feature>
<feature type="compositionally biased region" description="Basic and acidic residues" evidence="2">
    <location>
        <begin position="14"/>
        <end position="32"/>
    </location>
</feature>
<feature type="compositionally biased region" description="Polar residues" evidence="2">
    <location>
        <begin position="1"/>
        <end position="12"/>
    </location>
</feature>
<evidence type="ECO:0000313" key="5">
    <source>
        <dbReference type="Proteomes" id="UP000794436"/>
    </source>
</evidence>